<comment type="caution">
    <text evidence="1">The sequence shown here is derived from an EMBL/GenBank/DDBJ whole genome shotgun (WGS) entry which is preliminary data.</text>
</comment>
<gene>
    <name evidence="1" type="ORF">H0H81_009627</name>
</gene>
<evidence type="ECO:0000313" key="2">
    <source>
        <dbReference type="Proteomes" id="UP000717328"/>
    </source>
</evidence>
<sequence>MSKGRTLVFLSHGIREVNIKILDGIQEDVLKMVLFVDKGWCAGGASDANDGDVGAVIVDLSSSVGSMVAAAGAGGSTGLGIMKLAGGRGGIT</sequence>
<dbReference type="EMBL" id="JABCKI010008564">
    <property type="protein sequence ID" value="KAG5633232.1"/>
    <property type="molecule type" value="Genomic_DNA"/>
</dbReference>
<dbReference type="AlphaFoldDB" id="A0A9P7FQ99"/>
<keyword evidence="2" id="KW-1185">Reference proteome</keyword>
<reference evidence="1" key="1">
    <citation type="submission" date="2021-02" db="EMBL/GenBank/DDBJ databases">
        <authorList>
            <person name="Nieuwenhuis M."/>
            <person name="Van De Peppel L.J.J."/>
        </authorList>
    </citation>
    <scope>NUCLEOTIDE SEQUENCE</scope>
    <source>
        <strain evidence="1">D49</strain>
    </source>
</reference>
<protein>
    <submittedName>
        <fullName evidence="1">Uncharacterized protein</fullName>
    </submittedName>
</protein>
<organism evidence="1 2">
    <name type="scientific">Sphagnurus paluster</name>
    <dbReference type="NCBI Taxonomy" id="117069"/>
    <lineage>
        <taxon>Eukaryota</taxon>
        <taxon>Fungi</taxon>
        <taxon>Dikarya</taxon>
        <taxon>Basidiomycota</taxon>
        <taxon>Agaricomycotina</taxon>
        <taxon>Agaricomycetes</taxon>
        <taxon>Agaricomycetidae</taxon>
        <taxon>Agaricales</taxon>
        <taxon>Tricholomatineae</taxon>
        <taxon>Lyophyllaceae</taxon>
        <taxon>Sphagnurus</taxon>
    </lineage>
</organism>
<evidence type="ECO:0000313" key="1">
    <source>
        <dbReference type="EMBL" id="KAG5633232.1"/>
    </source>
</evidence>
<feature type="non-terminal residue" evidence="1">
    <location>
        <position position="92"/>
    </location>
</feature>
<reference evidence="1" key="2">
    <citation type="submission" date="2021-10" db="EMBL/GenBank/DDBJ databases">
        <title>Phylogenomics reveals ancestral predisposition of the termite-cultivated fungus Termitomyces towards a domesticated lifestyle.</title>
        <authorList>
            <person name="Auxier B."/>
            <person name="Grum-Grzhimaylo A."/>
            <person name="Cardenas M.E."/>
            <person name="Lodge J.D."/>
            <person name="Laessoe T."/>
            <person name="Pedersen O."/>
            <person name="Smith M.E."/>
            <person name="Kuyper T.W."/>
            <person name="Franco-Molano E.A."/>
            <person name="Baroni T.J."/>
            <person name="Aanen D.K."/>
        </authorList>
    </citation>
    <scope>NUCLEOTIDE SEQUENCE</scope>
    <source>
        <strain evidence="1">D49</strain>
    </source>
</reference>
<dbReference type="Proteomes" id="UP000717328">
    <property type="component" value="Unassembled WGS sequence"/>
</dbReference>
<proteinExistence type="predicted"/>
<name>A0A9P7FQ99_9AGAR</name>
<accession>A0A9P7FQ99</accession>